<feature type="domain" description="BON" evidence="1">
    <location>
        <begin position="78"/>
        <end position="146"/>
    </location>
</feature>
<sequence length="216" mass="23612">MKTDAILQKDVIAELDWDPSVNAAQIGVEVTDGIVTLAGHVGSYTEKWHAERAAKRVLGVKGLAIEIDVALPGSSKRNDIDIARSAENILQWMTYLPKDYVKVMVENGWLTLTGDVAWDYQREAAEVAVHHLMGVTGVSNQITLRPRVSMSALETDIETALKRRARANAPSICVEIHGTDVVLSGTVHSLSERDLAKHSAWNTPGVRNVTNNIIVI</sequence>
<reference evidence="2 3" key="1">
    <citation type="submission" date="2015-11" db="EMBL/GenBank/DDBJ databases">
        <title>Exploring the genomic traits of fungus-feeding bacterial genus Collimonas.</title>
        <authorList>
            <person name="Song C."/>
            <person name="Schmidt R."/>
            <person name="de Jager V."/>
            <person name="Krzyzanowska D."/>
            <person name="Jongedijk E."/>
            <person name="Cankar K."/>
            <person name="Beekwilder J."/>
            <person name="van Veen A."/>
            <person name="de Boer W."/>
            <person name="van Veen J.A."/>
            <person name="Garbeva P."/>
        </authorList>
    </citation>
    <scope>NUCLEOTIDE SEQUENCE [LARGE SCALE GENOMIC DNA]</scope>
    <source>
        <strain evidence="2 3">Ter291</strain>
    </source>
</reference>
<evidence type="ECO:0000313" key="3">
    <source>
        <dbReference type="Proteomes" id="UP000074914"/>
    </source>
</evidence>
<protein>
    <submittedName>
        <fullName evidence="2">BON domain protein</fullName>
    </submittedName>
</protein>
<organism evidence="2 3">
    <name type="scientific">Collimonas pratensis</name>
    <dbReference type="NCBI Taxonomy" id="279113"/>
    <lineage>
        <taxon>Bacteria</taxon>
        <taxon>Pseudomonadati</taxon>
        <taxon>Pseudomonadota</taxon>
        <taxon>Betaproteobacteria</taxon>
        <taxon>Burkholderiales</taxon>
        <taxon>Oxalobacteraceae</taxon>
        <taxon>Collimonas</taxon>
    </lineage>
</organism>
<proteinExistence type="predicted"/>
<dbReference type="PROSITE" id="PS50914">
    <property type="entry name" value="BON"/>
    <property type="match status" value="3"/>
</dbReference>
<dbReference type="Gene3D" id="3.30.1340.30">
    <property type="match status" value="3"/>
</dbReference>
<dbReference type="PANTHER" id="PTHR34606">
    <property type="entry name" value="BON DOMAIN-CONTAINING PROTEIN"/>
    <property type="match status" value="1"/>
</dbReference>
<dbReference type="RefSeq" id="WP_062117468.1">
    <property type="nucleotide sequence ID" value="NZ_CP013236.1"/>
</dbReference>
<dbReference type="Pfam" id="PF04972">
    <property type="entry name" value="BON"/>
    <property type="match status" value="3"/>
</dbReference>
<gene>
    <name evidence="2" type="ORF">CPter291_3671</name>
</gene>
<dbReference type="EMBL" id="CP013236">
    <property type="protein sequence ID" value="AMP15905.1"/>
    <property type="molecule type" value="Genomic_DNA"/>
</dbReference>
<dbReference type="PANTHER" id="PTHR34606:SF4">
    <property type="entry name" value="OUTER MEMBRANE LIPOPROTEIN DOLP"/>
    <property type="match status" value="1"/>
</dbReference>
<keyword evidence="3" id="KW-1185">Reference proteome</keyword>
<feature type="domain" description="BON" evidence="1">
    <location>
        <begin position="3"/>
        <end position="71"/>
    </location>
</feature>
<accession>A0ABM5ZA75</accession>
<evidence type="ECO:0000259" key="1">
    <source>
        <dbReference type="PROSITE" id="PS50914"/>
    </source>
</evidence>
<dbReference type="InterPro" id="IPR051686">
    <property type="entry name" value="Lipoprotein_DolP"/>
</dbReference>
<evidence type="ECO:0000313" key="2">
    <source>
        <dbReference type="EMBL" id="AMP15905.1"/>
    </source>
</evidence>
<dbReference type="InterPro" id="IPR007055">
    <property type="entry name" value="BON_dom"/>
</dbReference>
<name>A0ABM5ZA75_9BURK</name>
<dbReference type="Proteomes" id="UP000074914">
    <property type="component" value="Chromosome"/>
</dbReference>
<feature type="domain" description="BON" evidence="1">
    <location>
        <begin position="149"/>
        <end position="216"/>
    </location>
</feature>